<keyword evidence="3" id="KW-1185">Reference proteome</keyword>
<evidence type="ECO:0000313" key="2">
    <source>
        <dbReference type="EMBL" id="AFK06065.1"/>
    </source>
</evidence>
<sequence length="129" mass="14601">MRYSVKTERKSQFIDITKLVIQSVKESTASYGLVNVFVPHTTAAVTINENSDPDVVRDILFWMDESIPENREFKHMEGNSDAHIKASLVGSSVTVPFRDNSLMLGIWQCVYFCEFDGPRNREVIVTVVG</sequence>
<evidence type="ECO:0000313" key="3">
    <source>
        <dbReference type="Proteomes" id="UP000002881"/>
    </source>
</evidence>
<dbReference type="AlphaFoldDB" id="I2F2B2"/>
<name>I2F2B2_9BACT</name>
<dbReference type="InterPro" id="IPR001602">
    <property type="entry name" value="UPF0047_YjbQ-like"/>
</dbReference>
<dbReference type="InterPro" id="IPR035917">
    <property type="entry name" value="YjbQ-like_sf"/>
</dbReference>
<dbReference type="PIRSF" id="PIRSF004681">
    <property type="entry name" value="UCP004681"/>
    <property type="match status" value="1"/>
</dbReference>
<protein>
    <submittedName>
        <fullName evidence="2">Secondary thiamine-phosphate synthase enzyme</fullName>
    </submittedName>
</protein>
<dbReference type="PANTHER" id="PTHR30615">
    <property type="entry name" value="UNCHARACTERIZED PROTEIN YJBQ-RELATED"/>
    <property type="match status" value="1"/>
</dbReference>
<evidence type="ECO:0000256" key="1">
    <source>
        <dbReference type="ARBA" id="ARBA00005534"/>
    </source>
</evidence>
<gene>
    <name evidence="2" type="ORF">Theba_0336</name>
</gene>
<organism evidence="2 3">
    <name type="scientific">Mesotoga prima MesG1.Ag.4.2</name>
    <dbReference type="NCBI Taxonomy" id="660470"/>
    <lineage>
        <taxon>Bacteria</taxon>
        <taxon>Thermotogati</taxon>
        <taxon>Thermotogota</taxon>
        <taxon>Thermotogae</taxon>
        <taxon>Kosmotogales</taxon>
        <taxon>Kosmotogaceae</taxon>
        <taxon>Mesotoga</taxon>
    </lineage>
</organism>
<comment type="similarity">
    <text evidence="1">Belongs to the UPF0047 family.</text>
</comment>
<accession>I2F2B2</accession>
<dbReference type="NCBIfam" id="TIGR00149">
    <property type="entry name" value="TIGR00149_YjbQ"/>
    <property type="match status" value="1"/>
</dbReference>
<dbReference type="Gene3D" id="2.60.120.460">
    <property type="entry name" value="YjbQ-like"/>
    <property type="match status" value="1"/>
</dbReference>
<dbReference type="RefSeq" id="WP_014730206.1">
    <property type="nucleotide sequence ID" value="NC_017934.1"/>
</dbReference>
<dbReference type="PANTHER" id="PTHR30615:SF8">
    <property type="entry name" value="UPF0047 PROTEIN C4A8.02C"/>
    <property type="match status" value="1"/>
</dbReference>
<dbReference type="Pfam" id="PF01894">
    <property type="entry name" value="YjbQ"/>
    <property type="match status" value="1"/>
</dbReference>
<dbReference type="EMBL" id="CP003532">
    <property type="protein sequence ID" value="AFK06065.1"/>
    <property type="molecule type" value="Genomic_DNA"/>
</dbReference>
<dbReference type="STRING" id="660470.Theba_0336"/>
<dbReference type="Proteomes" id="UP000002881">
    <property type="component" value="Chromosome"/>
</dbReference>
<proteinExistence type="inferred from homology"/>
<dbReference type="GeneID" id="87106190"/>
<dbReference type="SUPFAM" id="SSF111038">
    <property type="entry name" value="YjbQ-like"/>
    <property type="match status" value="1"/>
</dbReference>
<reference evidence="2 3" key="1">
    <citation type="journal article" date="2012" name="Genome Biol. Evol.">
        <title>Genome Sequence of the Mesophilic Thermotogales Bacterium Mesotoga prima MesG1.Ag.4.2 Reveals the Largest Thermotogales Genome To Date.</title>
        <authorList>
            <person name="Zhaxybayeva O."/>
            <person name="Swithers K.S."/>
            <person name="Foght J."/>
            <person name="Green A.G."/>
            <person name="Bruce D."/>
            <person name="Detter C."/>
            <person name="Han S."/>
            <person name="Teshima H."/>
            <person name="Han J."/>
            <person name="Woyke T."/>
            <person name="Pitluck S."/>
            <person name="Nolan M."/>
            <person name="Ivanova N."/>
            <person name="Pati A."/>
            <person name="Land M.L."/>
            <person name="Dlutek M."/>
            <person name="Doolittle W.F."/>
            <person name="Noll K.M."/>
            <person name="Nesbo C.L."/>
        </authorList>
    </citation>
    <scope>NUCLEOTIDE SEQUENCE [LARGE SCALE GENOMIC DNA]</scope>
    <source>
        <strain evidence="3">mesG1.Ag.4.2</strain>
    </source>
</reference>
<dbReference type="eggNOG" id="COG0432">
    <property type="taxonomic scope" value="Bacteria"/>
</dbReference>
<dbReference type="KEGG" id="mpg:Theba_0336"/>
<dbReference type="HOGENOM" id="CLU_096980_1_1_0"/>